<dbReference type="Ensembl" id="ENST00000555417">
    <property type="protein sequence ID" value="ENSP00000451609"/>
    <property type="gene ID" value="ENSG00000100478"/>
</dbReference>
<reference evidence="1 2" key="2">
    <citation type="journal article" date="2003" name="Nature">
        <title>The DNA sequence and analysis of human chromosome 14.</title>
        <authorList>
            <person name="Heilig R."/>
            <person name="Eckenberg R."/>
            <person name="Petit J.L."/>
            <person name="Fonknechten N."/>
            <person name="Da Silva C."/>
            <person name="Cattolico L."/>
            <person name="Levy M."/>
            <person name="Barbe V."/>
            <person name="de Berardinis V."/>
            <person name="Ureta-Vidal A."/>
            <person name="Pelletier E."/>
            <person name="Vico V."/>
            <person name="Anthouard V."/>
            <person name="Rowen L."/>
            <person name="Madan A."/>
            <person name="Qin S."/>
            <person name="Sun H."/>
            <person name="Du H."/>
            <person name="Pepin K."/>
            <person name="Artiguenave F."/>
            <person name="Robert C."/>
            <person name="Cruaud C."/>
            <person name="Bruls T."/>
            <person name="Jaillon O."/>
            <person name="Friedlander L."/>
            <person name="Samson G."/>
            <person name="Brottier P."/>
            <person name="Cure S."/>
            <person name="Segurens B."/>
            <person name="Aniere F."/>
            <person name="Samain S."/>
            <person name="Crespeau H."/>
            <person name="Abbasi N."/>
            <person name="Aiach N."/>
            <person name="Boscus D."/>
            <person name="Dickhoff R."/>
            <person name="Dors M."/>
            <person name="Dubois I."/>
            <person name="Friedman C."/>
            <person name="Gouyvenoux M."/>
            <person name="James R."/>
            <person name="Madan A."/>
            <person name="Mairey-Estrada B."/>
            <person name="Mangenot S."/>
            <person name="Martins N."/>
            <person name="Menard M."/>
            <person name="Oztas S."/>
            <person name="Ratcliffe A."/>
            <person name="Shaffer T."/>
            <person name="Trask B."/>
            <person name="Vacherie B."/>
            <person name="Bellemere C."/>
            <person name="Belser C."/>
            <person name="Besnard-Gonnet M."/>
            <person name="Bartol-Mavel D."/>
            <person name="Boutard M."/>
            <person name="Briez-Silla S."/>
            <person name="Combette S."/>
            <person name="Dufosse-Laurent V."/>
            <person name="Ferron C."/>
            <person name="Lechaplais C."/>
            <person name="Louesse C."/>
            <person name="Muselet D."/>
            <person name="Magdelenat G."/>
            <person name="Pateau E."/>
            <person name="Petit E."/>
            <person name="Sirvain-Trukniewicz P."/>
            <person name="Trybou A."/>
            <person name="Vega-Czarny N."/>
            <person name="Bataille E."/>
            <person name="Bluet E."/>
            <person name="Bordelais I."/>
            <person name="Dubois M."/>
            <person name="Dumont C."/>
            <person name="Guerin T."/>
            <person name="Haffray S."/>
            <person name="Hammadi R."/>
            <person name="Muanga J."/>
            <person name="Pellouin V."/>
            <person name="Robert D."/>
            <person name="Wunderle E."/>
            <person name="Gauguet G."/>
            <person name="Roy A."/>
            <person name="Sainte-Marthe L."/>
            <person name="Verdier J."/>
            <person name="Verdier-Discala C."/>
            <person name="Hillier L."/>
            <person name="Fulton L."/>
            <person name="McPherson J."/>
            <person name="Matsuda F."/>
            <person name="Wilson R."/>
            <person name="Scarpelli C."/>
            <person name="Gyapay G."/>
            <person name="Wincker P."/>
            <person name="Saurin W."/>
            <person name="Quetier F."/>
            <person name="Waterston R."/>
            <person name="Hood L."/>
            <person name="Weissenbach J."/>
        </authorList>
    </citation>
    <scope>NUCLEOTIDE SEQUENCE [LARGE SCALE GENOMIC DNA]</scope>
</reference>
<dbReference type="HGNC" id="HGNC:575">
    <property type="gene designation" value="AP4S1"/>
</dbReference>
<dbReference type="VEuPathDB" id="HostDB:ENSG00000100478"/>
<accession>A0A0G2JL90</accession>
<dbReference type="EMBL" id="AL049830">
    <property type="status" value="NOT_ANNOTATED_CDS"/>
    <property type="molecule type" value="Genomic_DNA"/>
</dbReference>
<reference evidence="2" key="1">
    <citation type="journal article" date="2001" name="Nature">
        <title>Initial sequencing and analysis of the human genome.</title>
        <authorList>
            <consortium name="International Human Genome Sequencing Consortium"/>
            <person name="Lander E.S."/>
            <person name="Linton L.M."/>
            <person name="Birren B."/>
            <person name="Nusbaum C."/>
            <person name="Zody M.C."/>
            <person name="Baldwin J."/>
            <person name="Devon K."/>
            <person name="Dewar K."/>
            <person name="Doyle M."/>
            <person name="FitzHugh W."/>
            <person name="Funke R."/>
            <person name="Gage D."/>
            <person name="Harris K."/>
            <person name="Heaford A."/>
            <person name="Howland J."/>
            <person name="Kann L."/>
            <person name="Lehoczky J."/>
            <person name="LeVine R."/>
            <person name="McEwan P."/>
            <person name="McKernan K."/>
            <person name="Meldrim J."/>
            <person name="Mesirov J.P."/>
            <person name="Miranda C."/>
            <person name="Morris W."/>
            <person name="Naylor J."/>
            <person name="Raymond C."/>
            <person name="Rosetti M."/>
            <person name="Santos R."/>
            <person name="Sheridan A."/>
            <person name="Sougnez C."/>
            <person name="Stange-Thomann N."/>
            <person name="Stojanovic N."/>
            <person name="Subramanian A."/>
            <person name="Wyman D."/>
            <person name="Rogers J."/>
            <person name="Sulston J."/>
            <person name="Ainscough R."/>
            <person name="Beck S."/>
            <person name="Bentley D."/>
            <person name="Burton J."/>
            <person name="Clee C."/>
            <person name="Carter N."/>
            <person name="Coulson A."/>
            <person name="Deadman R."/>
            <person name="Deloukas P."/>
            <person name="Dunham A."/>
            <person name="Dunham I."/>
            <person name="Durbin R."/>
            <person name="French L."/>
            <person name="Grafham D."/>
            <person name="Gregory S."/>
            <person name="Hubbard T."/>
            <person name="Humphray S."/>
            <person name="Hunt A."/>
            <person name="Jones M."/>
            <person name="Lloyd C."/>
            <person name="McMurray A."/>
            <person name="Matthews L."/>
            <person name="Mercer S."/>
            <person name="Milne S."/>
            <person name="Mullikin J.C."/>
            <person name="Mungall A."/>
            <person name="Plumb R."/>
            <person name="Ross M."/>
            <person name="Shownkeen R."/>
            <person name="Sims S."/>
            <person name="Waterston R.H."/>
            <person name="Wilson R.K."/>
            <person name="Hillier L.W."/>
            <person name="McPherson J.D."/>
            <person name="Marra M.A."/>
            <person name="Mardis E.R."/>
            <person name="Fulton L.A."/>
            <person name="Chinwalla A.T."/>
            <person name="Pepin K.H."/>
            <person name="Gish W.R."/>
            <person name="Chissoe S.L."/>
            <person name="Wendl M.C."/>
            <person name="Delehaunty K.D."/>
            <person name="Miner T.L."/>
            <person name="Delehaunty A."/>
            <person name="Kramer J.B."/>
            <person name="Cook L.L."/>
            <person name="Fulton R.S."/>
            <person name="Johnson D.L."/>
            <person name="Minx P.J."/>
            <person name="Clifton S.W."/>
            <person name="Hawkins T."/>
            <person name="Branscomb E."/>
            <person name="Predki P."/>
            <person name="Richardson P."/>
            <person name="Wenning S."/>
            <person name="Slezak T."/>
            <person name="Doggett N."/>
            <person name="Cheng J.F."/>
            <person name="Olsen A."/>
            <person name="Lucas S."/>
            <person name="Elkin C."/>
            <person name="Uberbacher E."/>
            <person name="Frazier M."/>
            <person name="Gibbs R.A."/>
            <person name="Muzny D.M."/>
            <person name="Scherer S.E."/>
            <person name="Bouck J.B."/>
            <person name="Sodergren E.J."/>
            <person name="Worley K.C."/>
            <person name="Rives C.M."/>
            <person name="Gorrell J.H."/>
            <person name="Metzker M.L."/>
            <person name="Naylor S.L."/>
            <person name="Kucherlapati R.S."/>
            <person name="Nelson D.L."/>
            <person name="Weinstock G.M."/>
            <person name="Sakaki Y."/>
            <person name="Fujiyama A."/>
            <person name="Hattori M."/>
            <person name="Yada T."/>
            <person name="Toyoda A."/>
            <person name="Itoh T."/>
            <person name="Kawagoe C."/>
            <person name="Watanabe H."/>
            <person name="Totoki Y."/>
            <person name="Taylor T."/>
            <person name="Weissenbach J."/>
            <person name="Heilig R."/>
            <person name="Saurin W."/>
            <person name="Artiguenave F."/>
            <person name="Brottier P."/>
            <person name="Bruls T."/>
            <person name="Pelletier E."/>
            <person name="Robert C."/>
            <person name="Wincker P."/>
            <person name="Smith D.R."/>
            <person name="Doucette-Stamm L."/>
            <person name="Rubenfield M."/>
            <person name="Weinstock K."/>
            <person name="Lee H.M."/>
            <person name="Dubois J."/>
            <person name="Rosenthal A."/>
            <person name="Platzer M."/>
            <person name="Nyakatura G."/>
            <person name="Taudien S."/>
            <person name="Rump A."/>
            <person name="Yang H."/>
            <person name="Yu J."/>
            <person name="Wang J."/>
            <person name="Huang G."/>
            <person name="Gu J."/>
            <person name="Hood L."/>
            <person name="Rowen L."/>
            <person name="Madan A."/>
            <person name="Qin S."/>
            <person name="Davis R.W."/>
            <person name="Federspiel N.A."/>
            <person name="Abola A.P."/>
            <person name="Proctor M.J."/>
            <person name="Myers R.M."/>
            <person name="Schmutz J."/>
            <person name="Dickson M."/>
            <person name="Grimwood J."/>
            <person name="Cox D.R."/>
            <person name="Olson M.V."/>
            <person name="Kaul R."/>
            <person name="Raymond C."/>
            <person name="Shimizu N."/>
            <person name="Kawasaki K."/>
            <person name="Minoshima S."/>
            <person name="Evans G.A."/>
            <person name="Athanasiou M."/>
            <person name="Schultz R."/>
            <person name="Roe B.A."/>
            <person name="Chen F."/>
            <person name="Pan H."/>
            <person name="Ramser J."/>
            <person name="Lehrach H."/>
            <person name="Reinhardt R."/>
            <person name="McCombie W.R."/>
            <person name="de la Bastide M."/>
            <person name="Dedhia N."/>
            <person name="Blocker H."/>
            <person name="Hornischer K."/>
            <person name="Nordsiek G."/>
            <person name="Agarwala R."/>
            <person name="Aravind L."/>
            <person name="Bailey J.A."/>
            <person name="Bateman A."/>
            <person name="Batzoglou S."/>
            <person name="Birney E."/>
            <person name="Bork P."/>
            <person name="Brown D.G."/>
            <person name="Burge C.B."/>
            <person name="Cerutti L."/>
            <person name="Chen H.C."/>
            <person name="Church D."/>
            <person name="Clamp M."/>
            <person name="Copley R.R."/>
            <person name="Doerks T."/>
            <person name="Eddy S.R."/>
            <person name="Eichler E.E."/>
            <person name="Furey T.S."/>
            <person name="Galagan J."/>
            <person name="Gilbert J.G."/>
            <person name="Harmon C."/>
            <person name="Hayashizaki Y."/>
            <person name="Haussler D."/>
            <person name="Hermjakob H."/>
            <person name="Hokamp K."/>
            <person name="Jang W."/>
            <person name="Johnson L.S."/>
            <person name="Jones T.A."/>
            <person name="Kasif S."/>
            <person name="Kaspryzk A."/>
            <person name="Kennedy S."/>
            <person name="Kent W.J."/>
            <person name="Kitts P."/>
            <person name="Koonin E.V."/>
            <person name="Korf I."/>
            <person name="Kulp D."/>
            <person name="Lancet D."/>
            <person name="Lowe T.M."/>
            <person name="McLysaght A."/>
            <person name="Mikkelsen T."/>
            <person name="Moran J.V."/>
            <person name="Mulder N."/>
            <person name="Pollara V.J."/>
            <person name="Ponting C.P."/>
            <person name="Schuler G."/>
            <person name="Schultz J."/>
            <person name="Slater G."/>
            <person name="Smit A.F."/>
            <person name="Stupka E."/>
            <person name="Szustakowski J."/>
            <person name="Thierry-Mieg D."/>
            <person name="Thierry-Mieg J."/>
            <person name="Wagner L."/>
            <person name="Wallis J."/>
            <person name="Wheeler R."/>
            <person name="Williams A."/>
            <person name="Wolf Y.I."/>
            <person name="Wolfe K.H."/>
            <person name="Yang S.P."/>
            <person name="Yeh R.F."/>
            <person name="Collins F."/>
            <person name="Guyer M.S."/>
            <person name="Peterson J."/>
            <person name="Felsenfeld A."/>
            <person name="Wetterstrand K.A."/>
            <person name="Patrinos A."/>
            <person name="Morgan M.J."/>
            <person name="de Jong P."/>
            <person name="Catanese J.J."/>
            <person name="Osoegawa K."/>
            <person name="Shizuya H."/>
            <person name="Choi S."/>
            <person name="Chen Y.J."/>
        </authorList>
    </citation>
    <scope>NUCLEOTIDE SEQUENCE [LARGE SCALE GENOMIC DNA]</scope>
</reference>
<feature type="non-terminal residue" evidence="1">
    <location>
        <position position="7"/>
    </location>
</feature>
<gene>
    <name evidence="1" type="primary">AP4S1</name>
</gene>
<dbReference type="EMBL" id="KC877516">
    <property type="status" value="NOT_ANNOTATED_CDS"/>
    <property type="molecule type" value="Genomic_DNA"/>
</dbReference>
<dbReference type="GeneTree" id="ENSGT00970000193421"/>
<dbReference type="Proteomes" id="UP000005640">
    <property type="component" value="Chromosome 14"/>
</dbReference>
<reference evidence="2" key="3">
    <citation type="journal article" date="2004" name="Nature">
        <title>Finishing the euchromatic sequence of the human genome.</title>
        <authorList>
            <consortium name="International Human Genome Sequencing Consortium"/>
        </authorList>
    </citation>
    <scope>NUCLEOTIDE SEQUENCE [LARGE SCALE GENOMIC DNA]</scope>
</reference>
<dbReference type="ExpressionAtlas" id="A0A0G2JL90">
    <property type="expression patterns" value="baseline and differential"/>
</dbReference>
<dbReference type="ChiTaRS" id="AP4S1">
    <property type="organism name" value="human"/>
</dbReference>
<dbReference type="Antibodypedia" id="51162">
    <property type="antibodies" value="29 antibodies from 10 providers"/>
</dbReference>
<proteinExistence type="predicted"/>
<keyword evidence="2" id="KW-1185">Reference proteome</keyword>
<dbReference type="OpenTargets" id="ENSG00000100478"/>
<organism evidence="1 2">
    <name type="scientific">Homo sapiens</name>
    <name type="common">Human</name>
    <dbReference type="NCBI Taxonomy" id="9606"/>
    <lineage>
        <taxon>Eukaryota</taxon>
        <taxon>Metazoa</taxon>
        <taxon>Chordata</taxon>
        <taxon>Craniata</taxon>
        <taxon>Vertebrata</taxon>
        <taxon>Euteleostomi</taxon>
        <taxon>Mammalia</taxon>
        <taxon>Eutheria</taxon>
        <taxon>Euarchontoglires</taxon>
        <taxon>Primates</taxon>
        <taxon>Haplorrhini</taxon>
        <taxon>Catarrhini</taxon>
        <taxon>Hominidae</taxon>
        <taxon>Homo</taxon>
    </lineage>
</organism>
<protein>
    <submittedName>
        <fullName evidence="1">AP-4 complex subunit sigma-1</fullName>
    </submittedName>
</protein>
<evidence type="ECO:0000313" key="1">
    <source>
        <dbReference type="Ensembl" id="ENSP00000451609"/>
    </source>
</evidence>
<dbReference type="EMBL" id="AL121808">
    <property type="status" value="NOT_ANNOTATED_CDS"/>
    <property type="molecule type" value="Genomic_DNA"/>
</dbReference>
<sequence length="7" mass="929">MIKFFLM</sequence>
<dbReference type="OrthoDB" id="371463at2759"/>
<reference evidence="1" key="4">
    <citation type="submission" date="2015-06" db="UniProtKB">
        <authorList>
            <consortium name="Ensembl"/>
        </authorList>
    </citation>
    <scope>IDENTIFICATION</scope>
</reference>
<name>A0A0G2JL90_HUMAN</name>
<dbReference type="EMBL" id="AL136418">
    <property type="status" value="NOT_ANNOTATED_CDS"/>
    <property type="molecule type" value="Genomic_DNA"/>
</dbReference>
<evidence type="ECO:0000313" key="2">
    <source>
        <dbReference type="Proteomes" id="UP000005640"/>
    </source>
</evidence>
<dbReference type="Bgee" id="ENSG00000100478">
    <property type="expression patterns" value="Expressed in endothelial cell and 206 other cell types or tissues"/>
</dbReference>